<dbReference type="InterPro" id="IPR014722">
    <property type="entry name" value="Rib_uL2_dom2"/>
</dbReference>
<evidence type="ECO:0000256" key="3">
    <source>
        <dbReference type="ARBA" id="ARBA00023274"/>
    </source>
</evidence>
<dbReference type="GO" id="GO:0003735">
    <property type="term" value="F:structural constituent of ribosome"/>
    <property type="evidence" value="ECO:0007669"/>
    <property type="project" value="InterPro"/>
</dbReference>
<dbReference type="NCBIfam" id="TIGR01079">
    <property type="entry name" value="rplX_bact"/>
    <property type="match status" value="1"/>
</dbReference>
<organism evidence="8 9">
    <name type="scientific">Candidatus Kaiserbacteria bacterium RIFCSPHIGHO2_01_FULL_54_36b</name>
    <dbReference type="NCBI Taxonomy" id="1798483"/>
    <lineage>
        <taxon>Bacteria</taxon>
        <taxon>Candidatus Kaiseribacteriota</taxon>
    </lineage>
</organism>
<evidence type="ECO:0000256" key="1">
    <source>
        <dbReference type="ARBA" id="ARBA00010618"/>
    </source>
</evidence>
<dbReference type="GO" id="GO:0005840">
    <property type="term" value="C:ribosome"/>
    <property type="evidence" value="ECO:0007669"/>
    <property type="project" value="UniProtKB-KW"/>
</dbReference>
<evidence type="ECO:0000256" key="6">
    <source>
        <dbReference type="RuleBase" id="RU003477"/>
    </source>
</evidence>
<dbReference type="GO" id="GO:1990904">
    <property type="term" value="C:ribonucleoprotein complex"/>
    <property type="evidence" value="ECO:0007669"/>
    <property type="project" value="UniProtKB-KW"/>
</dbReference>
<dbReference type="InterPro" id="IPR005824">
    <property type="entry name" value="KOW"/>
</dbReference>
<dbReference type="GO" id="GO:0006412">
    <property type="term" value="P:translation"/>
    <property type="evidence" value="ECO:0007669"/>
    <property type="project" value="UniProtKB-UniRule"/>
</dbReference>
<dbReference type="AlphaFoldDB" id="A0A1F6CS54"/>
<gene>
    <name evidence="5" type="primary">rplX</name>
    <name evidence="8" type="ORF">A2704_00095</name>
</gene>
<evidence type="ECO:0000256" key="5">
    <source>
        <dbReference type="HAMAP-Rule" id="MF_01326"/>
    </source>
</evidence>
<name>A0A1F6CS54_9BACT</name>
<dbReference type="InterPro" id="IPR008991">
    <property type="entry name" value="Translation_prot_SH3-like_sf"/>
</dbReference>
<comment type="function">
    <text evidence="5">One of two assembly initiator proteins, it binds directly to the 5'-end of the 23S rRNA, where it nucleates assembly of the 50S subunit.</text>
</comment>
<keyword evidence="5" id="KW-0699">rRNA-binding</keyword>
<dbReference type="InterPro" id="IPR003256">
    <property type="entry name" value="Ribosomal_uL24"/>
</dbReference>
<dbReference type="Proteomes" id="UP000176445">
    <property type="component" value="Unassembled WGS sequence"/>
</dbReference>
<proteinExistence type="inferred from homology"/>
<evidence type="ECO:0000256" key="4">
    <source>
        <dbReference type="ARBA" id="ARBA00035206"/>
    </source>
</evidence>
<dbReference type="SMART" id="SM00739">
    <property type="entry name" value="KOW"/>
    <property type="match status" value="1"/>
</dbReference>
<comment type="similarity">
    <text evidence="1 5 6">Belongs to the universal ribosomal protein uL24 family.</text>
</comment>
<evidence type="ECO:0000256" key="2">
    <source>
        <dbReference type="ARBA" id="ARBA00022980"/>
    </source>
</evidence>
<dbReference type="PANTHER" id="PTHR12903">
    <property type="entry name" value="MITOCHONDRIAL RIBOSOMAL PROTEIN L24"/>
    <property type="match status" value="1"/>
</dbReference>
<dbReference type="Gene3D" id="2.30.30.30">
    <property type="match status" value="1"/>
</dbReference>
<comment type="caution">
    <text evidence="8">The sequence shown here is derived from an EMBL/GenBank/DDBJ whole genome shotgun (WGS) entry which is preliminary data.</text>
</comment>
<dbReference type="CDD" id="cd06089">
    <property type="entry name" value="KOW_RPL26"/>
    <property type="match status" value="1"/>
</dbReference>
<dbReference type="SUPFAM" id="SSF50104">
    <property type="entry name" value="Translation proteins SH3-like domain"/>
    <property type="match status" value="1"/>
</dbReference>
<keyword evidence="2 5" id="KW-0689">Ribosomal protein</keyword>
<dbReference type="PROSITE" id="PS01108">
    <property type="entry name" value="RIBOSOMAL_L24"/>
    <property type="match status" value="1"/>
</dbReference>
<dbReference type="InterPro" id="IPR057264">
    <property type="entry name" value="Ribosomal_uL24_C"/>
</dbReference>
<dbReference type="EMBL" id="MFKW01000008">
    <property type="protein sequence ID" value="OGG51920.1"/>
    <property type="molecule type" value="Genomic_DNA"/>
</dbReference>
<dbReference type="InterPro" id="IPR005825">
    <property type="entry name" value="Ribosomal_uL24_CS"/>
</dbReference>
<evidence type="ECO:0000313" key="8">
    <source>
        <dbReference type="EMBL" id="OGG51920.1"/>
    </source>
</evidence>
<dbReference type="Pfam" id="PF17136">
    <property type="entry name" value="ribosomal_L24"/>
    <property type="match status" value="1"/>
</dbReference>
<evidence type="ECO:0000313" key="9">
    <source>
        <dbReference type="Proteomes" id="UP000176445"/>
    </source>
</evidence>
<dbReference type="HAMAP" id="MF_01326_B">
    <property type="entry name" value="Ribosomal_uL24_B"/>
    <property type="match status" value="1"/>
</dbReference>
<sequence>MKLKKGDKVLVVAGKSKGQSGAIVRVLVSANMVLLDGINLVKRHRKPSAQNRKGQIVDKPMPIHASNVMLMDPKTGKPTRIKIVRTKDGGRERIAVKSGETLK</sequence>
<dbReference type="Pfam" id="PF00467">
    <property type="entry name" value="KOW"/>
    <property type="match status" value="1"/>
</dbReference>
<comment type="function">
    <text evidence="5">One of the proteins that surrounds the polypeptide exit tunnel on the outside of the subunit.</text>
</comment>
<keyword evidence="3 5" id="KW-0687">Ribonucleoprotein</keyword>
<accession>A0A1F6CS54</accession>
<feature type="domain" description="KOW" evidence="7">
    <location>
        <begin position="2"/>
        <end position="29"/>
    </location>
</feature>
<reference evidence="8 9" key="1">
    <citation type="journal article" date="2016" name="Nat. Commun.">
        <title>Thousands of microbial genomes shed light on interconnected biogeochemical processes in an aquifer system.</title>
        <authorList>
            <person name="Anantharaman K."/>
            <person name="Brown C.T."/>
            <person name="Hug L.A."/>
            <person name="Sharon I."/>
            <person name="Castelle C.J."/>
            <person name="Probst A.J."/>
            <person name="Thomas B.C."/>
            <person name="Singh A."/>
            <person name="Wilkins M.J."/>
            <person name="Karaoz U."/>
            <person name="Brodie E.L."/>
            <person name="Williams K.H."/>
            <person name="Hubbard S.S."/>
            <person name="Banfield J.F."/>
        </authorList>
    </citation>
    <scope>NUCLEOTIDE SEQUENCE [LARGE SCALE GENOMIC DNA]</scope>
</reference>
<dbReference type="InterPro" id="IPR041988">
    <property type="entry name" value="Ribosomal_uL24_KOW"/>
</dbReference>
<keyword evidence="5" id="KW-0694">RNA-binding</keyword>
<comment type="subunit">
    <text evidence="5">Part of the 50S ribosomal subunit.</text>
</comment>
<evidence type="ECO:0000259" key="7">
    <source>
        <dbReference type="SMART" id="SM00739"/>
    </source>
</evidence>
<dbReference type="GO" id="GO:0019843">
    <property type="term" value="F:rRNA binding"/>
    <property type="evidence" value="ECO:0007669"/>
    <property type="project" value="UniProtKB-UniRule"/>
</dbReference>
<protein>
    <recommendedName>
        <fullName evidence="4 5">Large ribosomal subunit protein uL24</fullName>
    </recommendedName>
</protein>